<keyword evidence="4 9" id="KW-0460">Magnesium</keyword>
<dbReference type="GO" id="GO:0004789">
    <property type="term" value="F:thiamine-phosphate diphosphorylase activity"/>
    <property type="evidence" value="ECO:0007669"/>
    <property type="project" value="UniProtKB-UniRule"/>
</dbReference>
<sequence length="212" mass="23297">MFDKDSLKVYFICGTQDIPSSKSIKEVVKIALDSGITMFQYREKGDGALIGNDKREMAQQLLELCQSYNVPFIVNDDVALAENINADGIHVGQNDMKVTEFAQKFKNKIIGLSISDVNEYQQSDLTYVDYIGVGPMYATNSKKDANLPVGPEMIPKLRSYIEDFPLVAIGGITVDNTKEIIQAGADGVSIISAISKSANVSKTVRQFLQNVD</sequence>
<comment type="caution">
    <text evidence="13">The sequence shown here is derived from an EMBL/GenBank/DDBJ whole genome shotgun (WGS) entry which is preliminary data.</text>
</comment>
<dbReference type="EMBL" id="QXUF01000056">
    <property type="protein sequence ID" value="RIN00340.1"/>
    <property type="molecule type" value="Genomic_DNA"/>
</dbReference>
<evidence type="ECO:0000256" key="4">
    <source>
        <dbReference type="ARBA" id="ARBA00022842"/>
    </source>
</evidence>
<feature type="binding site" evidence="9">
    <location>
        <position position="95"/>
    </location>
    <ligand>
        <name>Mg(2+)</name>
        <dbReference type="ChEBI" id="CHEBI:18420"/>
    </ligand>
</feature>
<dbReference type="GO" id="GO:0009229">
    <property type="term" value="P:thiamine diphosphate biosynthetic process"/>
    <property type="evidence" value="ECO:0007669"/>
    <property type="project" value="UniProtKB-UniRule"/>
</dbReference>
<feature type="binding site" evidence="9">
    <location>
        <position position="76"/>
    </location>
    <ligand>
        <name>Mg(2+)</name>
        <dbReference type="ChEBI" id="CHEBI:18420"/>
    </ligand>
</feature>
<evidence type="ECO:0000256" key="11">
    <source>
        <dbReference type="RuleBase" id="RU004253"/>
    </source>
</evidence>
<evidence type="ECO:0000256" key="7">
    <source>
        <dbReference type="ARBA" id="ARBA00047851"/>
    </source>
</evidence>
<dbReference type="InterPro" id="IPR022998">
    <property type="entry name" value="ThiamineP_synth_TenI"/>
</dbReference>
<dbReference type="InterPro" id="IPR034291">
    <property type="entry name" value="TMP_synthase"/>
</dbReference>
<feature type="domain" description="Thiamine phosphate synthase/TenI" evidence="12">
    <location>
        <begin position="9"/>
        <end position="194"/>
    </location>
</feature>
<dbReference type="PANTHER" id="PTHR20857:SF15">
    <property type="entry name" value="THIAMINE-PHOSPHATE SYNTHASE"/>
    <property type="match status" value="1"/>
</dbReference>
<keyword evidence="5 9" id="KW-0784">Thiamine biosynthesis</keyword>
<keyword evidence="14" id="KW-1185">Reference proteome</keyword>
<feature type="binding site" evidence="9">
    <location>
        <begin position="139"/>
        <end position="141"/>
    </location>
    <ligand>
        <name>2-[(2R,5Z)-2-carboxy-4-methylthiazol-5(2H)-ylidene]ethyl phosphate</name>
        <dbReference type="ChEBI" id="CHEBI:62899"/>
    </ligand>
</feature>
<feature type="binding site" evidence="9">
    <location>
        <begin position="191"/>
        <end position="192"/>
    </location>
    <ligand>
        <name>2-[(2R,5Z)-2-carboxy-4-methylthiazol-5(2H)-ylidene]ethyl phosphate</name>
        <dbReference type="ChEBI" id="CHEBI:62899"/>
    </ligand>
</feature>
<gene>
    <name evidence="9" type="primary">thiE</name>
    <name evidence="13" type="ORF">BU112_08715</name>
</gene>
<organism evidence="13 14">
    <name type="scientific">Staphylococcus shinii</name>
    <dbReference type="NCBI Taxonomy" id="2912228"/>
    <lineage>
        <taxon>Bacteria</taxon>
        <taxon>Bacillati</taxon>
        <taxon>Bacillota</taxon>
        <taxon>Bacilli</taxon>
        <taxon>Bacillales</taxon>
        <taxon>Staphylococcaceae</taxon>
        <taxon>Staphylococcus</taxon>
    </lineage>
</organism>
<evidence type="ECO:0000256" key="3">
    <source>
        <dbReference type="ARBA" id="ARBA00022723"/>
    </source>
</evidence>
<dbReference type="InterPro" id="IPR036206">
    <property type="entry name" value="ThiamineP_synth_sf"/>
</dbReference>
<comment type="cofactor">
    <cofactor evidence="9">
        <name>Mg(2+)</name>
        <dbReference type="ChEBI" id="CHEBI:18420"/>
    </cofactor>
    <text evidence="9">Binds 1 Mg(2+) ion per subunit.</text>
</comment>
<dbReference type="Proteomes" id="UP000286317">
    <property type="component" value="Unassembled WGS sequence"/>
</dbReference>
<evidence type="ECO:0000256" key="1">
    <source>
        <dbReference type="ARBA" id="ARBA00005165"/>
    </source>
</evidence>
<protein>
    <recommendedName>
        <fullName evidence="9">Thiamine-phosphate synthase</fullName>
        <shortName evidence="9">TP synthase</shortName>
        <shortName evidence="9">TPS</shortName>
        <ecNumber evidence="9">2.5.1.3</ecNumber>
    </recommendedName>
    <alternativeName>
        <fullName evidence="9">Thiamine-phosphate pyrophosphorylase</fullName>
        <shortName evidence="9">TMP pyrophosphorylase</shortName>
        <shortName evidence="9">TMP-PPase</shortName>
    </alternativeName>
</protein>
<evidence type="ECO:0000259" key="12">
    <source>
        <dbReference type="Pfam" id="PF02581"/>
    </source>
</evidence>
<dbReference type="HAMAP" id="MF_00097">
    <property type="entry name" value="TMP_synthase"/>
    <property type="match status" value="1"/>
</dbReference>
<dbReference type="AlphaFoldDB" id="A0A418IEX1"/>
<comment type="catalytic activity">
    <reaction evidence="6 9 10">
        <text>4-methyl-5-(2-phosphooxyethyl)-thiazole + 4-amino-2-methyl-5-(diphosphooxymethyl)pyrimidine + H(+) = thiamine phosphate + diphosphate</text>
        <dbReference type="Rhea" id="RHEA:22328"/>
        <dbReference type="ChEBI" id="CHEBI:15378"/>
        <dbReference type="ChEBI" id="CHEBI:33019"/>
        <dbReference type="ChEBI" id="CHEBI:37575"/>
        <dbReference type="ChEBI" id="CHEBI:57841"/>
        <dbReference type="ChEBI" id="CHEBI:58296"/>
        <dbReference type="EC" id="2.5.1.3"/>
    </reaction>
</comment>
<dbReference type="Gene3D" id="3.20.20.70">
    <property type="entry name" value="Aldolase class I"/>
    <property type="match status" value="1"/>
</dbReference>
<name>A0A418IEX1_9STAP</name>
<keyword evidence="2 9" id="KW-0808">Transferase</keyword>
<reference evidence="13 14" key="1">
    <citation type="journal article" date="2016" name="Front. Microbiol.">
        <title>Comprehensive Phylogenetic Analysis of Bovine Non-aureus Staphylococci Species Based on Whole-Genome Sequencing.</title>
        <authorList>
            <person name="Naushad S."/>
            <person name="Barkema H.W."/>
            <person name="Luby C."/>
            <person name="Condas L.A."/>
            <person name="Nobrega D.B."/>
            <person name="Carson D.A."/>
            <person name="De Buck J."/>
        </authorList>
    </citation>
    <scope>NUCLEOTIDE SEQUENCE [LARGE SCALE GENOMIC DNA]</scope>
    <source>
        <strain evidence="13 14">SNUC 4554</strain>
    </source>
</reference>
<dbReference type="RefSeq" id="WP_039069052.1">
    <property type="nucleotide sequence ID" value="NZ_CP068712.1"/>
</dbReference>
<evidence type="ECO:0000256" key="6">
    <source>
        <dbReference type="ARBA" id="ARBA00047334"/>
    </source>
</evidence>
<dbReference type="EC" id="2.5.1.3" evidence="9"/>
<evidence type="ECO:0000256" key="8">
    <source>
        <dbReference type="ARBA" id="ARBA00047883"/>
    </source>
</evidence>
<dbReference type="SUPFAM" id="SSF51391">
    <property type="entry name" value="Thiamin phosphate synthase"/>
    <property type="match status" value="1"/>
</dbReference>
<evidence type="ECO:0000313" key="13">
    <source>
        <dbReference type="EMBL" id="RIN00340.1"/>
    </source>
</evidence>
<comment type="pathway">
    <text evidence="1 9 11">Cofactor biosynthesis; thiamine diphosphate biosynthesis; thiamine phosphate from 4-amino-2-methyl-5-diphosphomethylpyrimidine and 4-methyl-5-(2-phosphoethyl)-thiazole: step 1/1.</text>
</comment>
<comment type="catalytic activity">
    <reaction evidence="7 9 10">
        <text>2-(2-carboxy-4-methylthiazol-5-yl)ethyl phosphate + 4-amino-2-methyl-5-(diphosphooxymethyl)pyrimidine + 2 H(+) = thiamine phosphate + CO2 + diphosphate</text>
        <dbReference type="Rhea" id="RHEA:47848"/>
        <dbReference type="ChEBI" id="CHEBI:15378"/>
        <dbReference type="ChEBI" id="CHEBI:16526"/>
        <dbReference type="ChEBI" id="CHEBI:33019"/>
        <dbReference type="ChEBI" id="CHEBI:37575"/>
        <dbReference type="ChEBI" id="CHEBI:57841"/>
        <dbReference type="ChEBI" id="CHEBI:62890"/>
        <dbReference type="EC" id="2.5.1.3"/>
    </reaction>
</comment>
<accession>A0A418IEX1</accession>
<dbReference type="Pfam" id="PF02581">
    <property type="entry name" value="TMP-TENI"/>
    <property type="match status" value="1"/>
</dbReference>
<evidence type="ECO:0000313" key="14">
    <source>
        <dbReference type="Proteomes" id="UP000286317"/>
    </source>
</evidence>
<dbReference type="GO" id="GO:0005737">
    <property type="term" value="C:cytoplasm"/>
    <property type="evidence" value="ECO:0007669"/>
    <property type="project" value="TreeGrafter"/>
</dbReference>
<feature type="binding site" evidence="9">
    <location>
        <begin position="40"/>
        <end position="44"/>
    </location>
    <ligand>
        <name>4-amino-2-methyl-5-(diphosphooxymethyl)pyrimidine</name>
        <dbReference type="ChEBI" id="CHEBI:57841"/>
    </ligand>
</feature>
<feature type="binding site" evidence="9">
    <location>
        <position position="171"/>
    </location>
    <ligand>
        <name>2-[(2R,5Z)-2-carboxy-4-methylthiazol-5(2H)-ylidene]ethyl phosphate</name>
        <dbReference type="ChEBI" id="CHEBI:62899"/>
    </ligand>
</feature>
<dbReference type="GO" id="GO:0000287">
    <property type="term" value="F:magnesium ion binding"/>
    <property type="evidence" value="ECO:0007669"/>
    <property type="project" value="UniProtKB-UniRule"/>
</dbReference>
<keyword evidence="3 9" id="KW-0479">Metal-binding</keyword>
<comment type="similarity">
    <text evidence="9 10">Belongs to the thiamine-phosphate synthase family.</text>
</comment>
<feature type="binding site" evidence="9">
    <location>
        <position position="113"/>
    </location>
    <ligand>
        <name>4-amino-2-methyl-5-(diphosphooxymethyl)pyrimidine</name>
        <dbReference type="ChEBI" id="CHEBI:57841"/>
    </ligand>
</feature>
<dbReference type="OrthoDB" id="9812206at2"/>
<feature type="binding site" evidence="9">
    <location>
        <position position="142"/>
    </location>
    <ligand>
        <name>4-amino-2-methyl-5-(diphosphooxymethyl)pyrimidine</name>
        <dbReference type="ChEBI" id="CHEBI:57841"/>
    </ligand>
</feature>
<evidence type="ECO:0000256" key="10">
    <source>
        <dbReference type="RuleBase" id="RU003826"/>
    </source>
</evidence>
<evidence type="ECO:0000256" key="2">
    <source>
        <dbReference type="ARBA" id="ARBA00022679"/>
    </source>
</evidence>
<evidence type="ECO:0000256" key="5">
    <source>
        <dbReference type="ARBA" id="ARBA00022977"/>
    </source>
</evidence>
<feature type="binding site" evidence="9">
    <location>
        <position position="75"/>
    </location>
    <ligand>
        <name>4-amino-2-methyl-5-(diphosphooxymethyl)pyrimidine</name>
        <dbReference type="ChEBI" id="CHEBI:57841"/>
    </ligand>
</feature>
<dbReference type="CDD" id="cd00564">
    <property type="entry name" value="TMP_TenI"/>
    <property type="match status" value="1"/>
</dbReference>
<dbReference type="UniPathway" id="UPA00060">
    <property type="reaction ID" value="UER00141"/>
</dbReference>
<proteinExistence type="inferred from homology"/>
<dbReference type="GeneID" id="79052501"/>
<dbReference type="PANTHER" id="PTHR20857">
    <property type="entry name" value="THIAMINE-PHOSPHATE PYROPHOSPHORYLASE"/>
    <property type="match status" value="1"/>
</dbReference>
<dbReference type="NCBIfam" id="TIGR00693">
    <property type="entry name" value="thiE"/>
    <property type="match status" value="1"/>
</dbReference>
<comment type="catalytic activity">
    <reaction evidence="8 9 10">
        <text>2-[(2R,5Z)-2-carboxy-4-methylthiazol-5(2H)-ylidene]ethyl phosphate + 4-amino-2-methyl-5-(diphosphooxymethyl)pyrimidine + 2 H(+) = thiamine phosphate + CO2 + diphosphate</text>
        <dbReference type="Rhea" id="RHEA:47844"/>
        <dbReference type="ChEBI" id="CHEBI:15378"/>
        <dbReference type="ChEBI" id="CHEBI:16526"/>
        <dbReference type="ChEBI" id="CHEBI:33019"/>
        <dbReference type="ChEBI" id="CHEBI:37575"/>
        <dbReference type="ChEBI" id="CHEBI:57841"/>
        <dbReference type="ChEBI" id="CHEBI:62899"/>
        <dbReference type="EC" id="2.5.1.3"/>
    </reaction>
</comment>
<dbReference type="InterPro" id="IPR013785">
    <property type="entry name" value="Aldolase_TIM"/>
</dbReference>
<dbReference type="FunFam" id="3.20.20.70:FF:000096">
    <property type="entry name" value="Thiamine-phosphate synthase"/>
    <property type="match status" value="1"/>
</dbReference>
<evidence type="ECO:0000256" key="9">
    <source>
        <dbReference type="HAMAP-Rule" id="MF_00097"/>
    </source>
</evidence>
<dbReference type="GO" id="GO:0009228">
    <property type="term" value="P:thiamine biosynthetic process"/>
    <property type="evidence" value="ECO:0007669"/>
    <property type="project" value="UniProtKB-KW"/>
</dbReference>
<comment type="function">
    <text evidence="9">Condenses 4-methyl-5-(beta-hydroxyethyl)thiazole monophosphate (THZ-P) and 2-methyl-4-amino-5-hydroxymethyl pyrimidine pyrophosphate (HMP-PP) to form thiamine monophosphate (TMP).</text>
</comment>